<dbReference type="HOGENOM" id="CLU_001613_0_3_1"/>
<dbReference type="HAMAP" id="MF_03176">
    <property type="entry name" value="PIF1"/>
    <property type="match status" value="1"/>
</dbReference>
<sequence length="634" mass="69637">MPSMFAGAPSARGLGRVNSLQRNWEEPDDEPIAIPPPSSQEIEWSPSPEVHKPNPFTGAKPTVVTPAVASAQPQSDEGLTPADRRRRAILAALSTNASSPASGSAPPPKQNVSSSKTPTRPTASAPLPLPSLPSLPKPSAKKVLATTDSAGGPSKPSAKRVKAPTVNIRQKILLSNEQNKVLQLVVHEGLNVFFTGSAGTGKSVLLREIIHALRKKYAKANDAVAVTASTGIAACNIGGVTLHAFGGAGLALEPADALCRRIKKNKKAVPRWLRTKVLIIDEDLFDKYDQIARIMRKKPDVPFGGMQVVVTGDFFQLPPVTKGNNASKFCFEAVSWTKTIQRSINLSQVFRQRDESFIEMLNEMRFGRLTPSSIERFRSLSRPIHYDDGIEPTELFPRREDVERSNYNRIQALNTEGFSYPSTDGGSITDPVQKEKLLSNFMAPKNMSLKIDAQVMLIKNVDETLVNGSMGKVIGFCHSHEFMLDSNGKWRKDVAASDDEAENEARKMRSILRQKVAKNAKPFPVVRFKVPGGTQDMLVEYETFKSELPNGEIQVSRLQLPLILAWAMSIHKSQGQTLDRVKVDLGKVFEKGQAYVALSRATSLEGLEVRNFRPDKVMAHPKVARWSATLQELK</sequence>
<keyword evidence="9 14" id="KW-0496">Mitochondrion</keyword>
<evidence type="ECO:0000313" key="19">
    <source>
        <dbReference type="Proteomes" id="UP000002748"/>
    </source>
</evidence>
<protein>
    <recommendedName>
        <fullName evidence="14">ATP-dependent DNA helicase PIF1</fullName>
        <ecNumber evidence="14">5.6.2.3</ecNumber>
    </recommendedName>
    <alternativeName>
        <fullName evidence="14">DNA 5'-3' helicase PIF1</fullName>
    </alternativeName>
    <alternativeName>
        <fullName evidence="14">DNA repair and recombination helicase PIF1</fullName>
    </alternativeName>
</protein>
<feature type="domain" description="DNA helicase Pif1-like DEAD-box helicase" evidence="16">
    <location>
        <begin position="174"/>
        <end position="369"/>
    </location>
</feature>
<comment type="caution">
    <text evidence="18">The sequence shown here is derived from an EMBL/GenBank/DDBJ whole genome shotgun (WGS) entry which is preliminary data.</text>
</comment>
<dbReference type="GO" id="GO:0000723">
    <property type="term" value="P:telomere maintenance"/>
    <property type="evidence" value="ECO:0007669"/>
    <property type="project" value="InterPro"/>
</dbReference>
<dbReference type="AlphaFoldDB" id="J5TR99"/>
<name>J5TR99_TRIAS</name>
<keyword evidence="5 14" id="KW-0378">Hydrolase</keyword>
<feature type="DNA-binding region" evidence="14">
    <location>
        <begin position="593"/>
        <end position="612"/>
    </location>
</feature>
<dbReference type="InterPro" id="IPR048293">
    <property type="entry name" value="PIF1_RRM3_pfh1"/>
</dbReference>
<dbReference type="InterPro" id="IPR049163">
    <property type="entry name" value="Pif1-like_2B_dom"/>
</dbReference>
<evidence type="ECO:0000256" key="3">
    <source>
        <dbReference type="ARBA" id="ARBA00022741"/>
    </source>
</evidence>
<dbReference type="GeneID" id="25988045"/>
<keyword evidence="10 14" id="KW-0233">DNA recombination</keyword>
<proteinExistence type="inferred from homology"/>
<dbReference type="EC" id="5.6.2.3" evidence="14"/>
<evidence type="ECO:0000256" key="1">
    <source>
        <dbReference type="ARBA" id="ARBA00001946"/>
    </source>
</evidence>
<comment type="similarity">
    <text evidence="14">Belongs to the helicase family. PIF1 subfamily.</text>
</comment>
<dbReference type="Gene3D" id="3.40.50.300">
    <property type="entry name" value="P-loop containing nucleotide triphosphate hydrolases"/>
    <property type="match status" value="2"/>
</dbReference>
<keyword evidence="8 14" id="KW-0238">DNA-binding</keyword>
<organism evidence="18 19">
    <name type="scientific">Trichosporon asahii var. asahii (strain ATCC 90039 / CBS 2479 / JCM 2466 / KCTC 7840 / NBRC 103889/ NCYC 2677 / UAMH 7654)</name>
    <name type="common">Yeast</name>
    <dbReference type="NCBI Taxonomy" id="1186058"/>
    <lineage>
        <taxon>Eukaryota</taxon>
        <taxon>Fungi</taxon>
        <taxon>Dikarya</taxon>
        <taxon>Basidiomycota</taxon>
        <taxon>Agaricomycotina</taxon>
        <taxon>Tremellomycetes</taxon>
        <taxon>Trichosporonales</taxon>
        <taxon>Trichosporonaceae</taxon>
        <taxon>Trichosporon</taxon>
    </lineage>
</organism>
<keyword evidence="11 14" id="KW-0234">DNA repair</keyword>
<evidence type="ECO:0000313" key="18">
    <source>
        <dbReference type="EMBL" id="EJT52321.1"/>
    </source>
</evidence>
<feature type="region of interest" description="Disordered" evidence="15">
    <location>
        <begin position="1"/>
        <end position="163"/>
    </location>
</feature>
<keyword evidence="13 14" id="KW-0539">Nucleus</keyword>
<evidence type="ECO:0000256" key="5">
    <source>
        <dbReference type="ARBA" id="ARBA00022801"/>
    </source>
</evidence>
<dbReference type="KEGG" id="tasa:A1Q1_04532"/>
<keyword evidence="12 14" id="KW-0413">Isomerase</keyword>
<feature type="compositionally biased region" description="Low complexity" evidence="15">
    <location>
        <begin position="89"/>
        <end position="104"/>
    </location>
</feature>
<dbReference type="GO" id="GO:0005739">
    <property type="term" value="C:mitochondrion"/>
    <property type="evidence" value="ECO:0007669"/>
    <property type="project" value="UniProtKB-SubCell"/>
</dbReference>
<dbReference type="GO" id="GO:0005524">
    <property type="term" value="F:ATP binding"/>
    <property type="evidence" value="ECO:0007669"/>
    <property type="project" value="UniProtKB-UniRule"/>
</dbReference>
<gene>
    <name evidence="14" type="primary">PIF1</name>
    <name evidence="18" type="ORF">A1Q1_04532</name>
</gene>
<dbReference type="SUPFAM" id="SSF52540">
    <property type="entry name" value="P-loop containing nucleoside triphosphate hydrolases"/>
    <property type="match status" value="2"/>
</dbReference>
<dbReference type="Proteomes" id="UP000002748">
    <property type="component" value="Unassembled WGS sequence"/>
</dbReference>
<dbReference type="InterPro" id="IPR010285">
    <property type="entry name" value="DNA_helicase_pif1-like_DEAD"/>
</dbReference>
<evidence type="ECO:0000256" key="11">
    <source>
        <dbReference type="ARBA" id="ARBA00023204"/>
    </source>
</evidence>
<dbReference type="VEuPathDB" id="FungiDB:A1Q1_04532"/>
<feature type="domain" description="DNA helicase Pif1-like 2B" evidence="17">
    <location>
        <begin position="435"/>
        <end position="476"/>
    </location>
</feature>
<dbReference type="PANTHER" id="PTHR47642:SF5">
    <property type="entry name" value="ATP-DEPENDENT DNA HELICASE"/>
    <property type="match status" value="1"/>
</dbReference>
<evidence type="ECO:0000256" key="13">
    <source>
        <dbReference type="ARBA" id="ARBA00023242"/>
    </source>
</evidence>
<evidence type="ECO:0000256" key="8">
    <source>
        <dbReference type="ARBA" id="ARBA00023125"/>
    </source>
</evidence>
<comment type="catalytic activity">
    <reaction evidence="14">
        <text>ATP + H2O = ADP + phosphate + H(+)</text>
        <dbReference type="Rhea" id="RHEA:13065"/>
        <dbReference type="ChEBI" id="CHEBI:15377"/>
        <dbReference type="ChEBI" id="CHEBI:15378"/>
        <dbReference type="ChEBI" id="CHEBI:30616"/>
        <dbReference type="ChEBI" id="CHEBI:43474"/>
        <dbReference type="ChEBI" id="CHEBI:456216"/>
        <dbReference type="EC" id="5.6.2.3"/>
    </reaction>
</comment>
<evidence type="ECO:0000256" key="4">
    <source>
        <dbReference type="ARBA" id="ARBA00022763"/>
    </source>
</evidence>
<dbReference type="RefSeq" id="XP_014183440.1">
    <property type="nucleotide sequence ID" value="XM_014327965.1"/>
</dbReference>
<comment type="cofactor">
    <cofactor evidence="1 14">
        <name>Mg(2+)</name>
        <dbReference type="ChEBI" id="CHEBI:18420"/>
    </cofactor>
</comment>
<dbReference type="GO" id="GO:0016887">
    <property type="term" value="F:ATP hydrolysis activity"/>
    <property type="evidence" value="ECO:0007669"/>
    <property type="project" value="RHEA"/>
</dbReference>
<comment type="function">
    <text evidence="14">DNA-dependent ATPase and 5'-3' DNA helicase required for the maintenance of both mitochondrial and nuclear genome stability.</text>
</comment>
<evidence type="ECO:0000256" key="12">
    <source>
        <dbReference type="ARBA" id="ARBA00023235"/>
    </source>
</evidence>
<evidence type="ECO:0000256" key="2">
    <source>
        <dbReference type="ARBA" id="ARBA00004604"/>
    </source>
</evidence>
<evidence type="ECO:0000256" key="14">
    <source>
        <dbReference type="HAMAP-Rule" id="MF_03176"/>
    </source>
</evidence>
<dbReference type="GO" id="GO:0005730">
    <property type="term" value="C:nucleolus"/>
    <property type="evidence" value="ECO:0007669"/>
    <property type="project" value="UniProtKB-SubCell"/>
</dbReference>
<dbReference type="GO" id="GO:0043139">
    <property type="term" value="F:5'-3' DNA helicase activity"/>
    <property type="evidence" value="ECO:0007669"/>
    <property type="project" value="UniProtKB-UniRule"/>
</dbReference>
<evidence type="ECO:0000256" key="6">
    <source>
        <dbReference type="ARBA" id="ARBA00022806"/>
    </source>
</evidence>
<feature type="binding site" evidence="14">
    <location>
        <begin position="196"/>
        <end position="203"/>
    </location>
    <ligand>
        <name>ATP</name>
        <dbReference type="ChEBI" id="CHEBI:30616"/>
    </ligand>
</feature>
<dbReference type="Pfam" id="PF21530">
    <property type="entry name" value="Pif1_2B_dom"/>
    <property type="match status" value="1"/>
</dbReference>
<keyword evidence="4 14" id="KW-0227">DNA damage</keyword>
<dbReference type="PANTHER" id="PTHR47642">
    <property type="entry name" value="ATP-DEPENDENT DNA HELICASE"/>
    <property type="match status" value="1"/>
</dbReference>
<dbReference type="EMBL" id="ALBS01000027">
    <property type="protein sequence ID" value="EJT52321.1"/>
    <property type="molecule type" value="Genomic_DNA"/>
</dbReference>
<reference evidence="18 19" key="1">
    <citation type="journal article" date="2012" name="Eukaryot. Cell">
        <title>Draft genome sequence of CBS 2479, the standard type strain of Trichosporon asahii.</title>
        <authorList>
            <person name="Yang R.Y."/>
            <person name="Li H.T."/>
            <person name="Zhu H."/>
            <person name="Zhou G.P."/>
            <person name="Wang M."/>
            <person name="Wang L."/>
        </authorList>
    </citation>
    <scope>NUCLEOTIDE SEQUENCE [LARGE SCALE GENOMIC DNA]</scope>
    <source>
        <strain evidence="19">ATCC 90039 / CBS 2479 / JCM 2466 / KCTC 7840 / NCYC 2677 / UAMH 7654</strain>
    </source>
</reference>
<evidence type="ECO:0000256" key="9">
    <source>
        <dbReference type="ARBA" id="ARBA00023128"/>
    </source>
</evidence>
<dbReference type="Pfam" id="PF05970">
    <property type="entry name" value="PIF1"/>
    <property type="match status" value="1"/>
</dbReference>
<comment type="subcellular location">
    <subcellularLocation>
        <location evidence="2">Nucleus</location>
        <location evidence="2">Nucleolus</location>
    </subcellularLocation>
    <subcellularLocation>
        <location evidence="14">Nucleus</location>
    </subcellularLocation>
    <subcellularLocation>
        <location evidence="14">Mitochondrion</location>
    </subcellularLocation>
</comment>
<accession>J5TR99</accession>
<keyword evidence="3 14" id="KW-0547">Nucleotide-binding</keyword>
<dbReference type="InterPro" id="IPR027417">
    <property type="entry name" value="P-loop_NTPase"/>
</dbReference>
<evidence type="ECO:0000259" key="17">
    <source>
        <dbReference type="Pfam" id="PF21530"/>
    </source>
</evidence>
<dbReference type="GO" id="GO:0006281">
    <property type="term" value="P:DNA repair"/>
    <property type="evidence" value="ECO:0007669"/>
    <property type="project" value="UniProtKB-UniRule"/>
</dbReference>
<dbReference type="GO" id="GO:0003697">
    <property type="term" value="F:single-stranded DNA binding"/>
    <property type="evidence" value="ECO:0007669"/>
    <property type="project" value="UniProtKB-ARBA"/>
</dbReference>
<dbReference type="OrthoDB" id="432234at2759"/>
<keyword evidence="6 14" id="KW-0347">Helicase</keyword>
<dbReference type="CDD" id="cd18037">
    <property type="entry name" value="DEXSc_Pif1_like"/>
    <property type="match status" value="1"/>
</dbReference>
<evidence type="ECO:0000256" key="15">
    <source>
        <dbReference type="SAM" id="MobiDB-lite"/>
    </source>
</evidence>
<feature type="compositionally biased region" description="Low complexity" evidence="15">
    <location>
        <begin position="117"/>
        <end position="126"/>
    </location>
</feature>
<evidence type="ECO:0000256" key="10">
    <source>
        <dbReference type="ARBA" id="ARBA00023172"/>
    </source>
</evidence>
<dbReference type="InterPro" id="IPR051055">
    <property type="entry name" value="PIF1_helicase"/>
</dbReference>
<feature type="compositionally biased region" description="Pro residues" evidence="15">
    <location>
        <begin position="127"/>
        <end position="136"/>
    </location>
</feature>
<keyword evidence="7 14" id="KW-0067">ATP-binding</keyword>
<evidence type="ECO:0000256" key="7">
    <source>
        <dbReference type="ARBA" id="ARBA00022840"/>
    </source>
</evidence>
<evidence type="ECO:0000259" key="16">
    <source>
        <dbReference type="Pfam" id="PF05970"/>
    </source>
</evidence>
<dbReference type="CDD" id="cd18809">
    <property type="entry name" value="SF1_C_RecD"/>
    <property type="match status" value="1"/>
</dbReference>
<comment type="subunit">
    <text evidence="14">Monomer.</text>
</comment>
<dbReference type="GO" id="GO:0006310">
    <property type="term" value="P:DNA recombination"/>
    <property type="evidence" value="ECO:0007669"/>
    <property type="project" value="UniProtKB-UniRule"/>
</dbReference>
<dbReference type="FunFam" id="3.40.50.300:FF:001226">
    <property type="entry name" value="ATP-dependent DNA helicase PIF1"/>
    <property type="match status" value="1"/>
</dbReference>